<dbReference type="AlphaFoldDB" id="A0AAD3E1B8"/>
<feature type="region of interest" description="Disordered" evidence="1">
    <location>
        <begin position="59"/>
        <end position="78"/>
    </location>
</feature>
<reference evidence="2 3" key="1">
    <citation type="journal article" date="2021" name="Sci. Rep.">
        <title>Genome sequencing of the multicellular alga Astrephomene provides insights into convergent evolution of germ-soma differentiation.</title>
        <authorList>
            <person name="Yamashita S."/>
            <person name="Yamamoto K."/>
            <person name="Matsuzaki R."/>
            <person name="Suzuki S."/>
            <person name="Yamaguchi H."/>
            <person name="Hirooka S."/>
            <person name="Minakuchi Y."/>
            <person name="Miyagishima S."/>
            <person name="Kawachi M."/>
            <person name="Toyoda A."/>
            <person name="Nozaki H."/>
        </authorList>
    </citation>
    <scope>NUCLEOTIDE SEQUENCE [LARGE SCALE GENOMIC DNA]</scope>
    <source>
        <strain evidence="2 3">NIES-4017</strain>
    </source>
</reference>
<comment type="caution">
    <text evidence="2">The sequence shown here is derived from an EMBL/GenBank/DDBJ whole genome shotgun (WGS) entry which is preliminary data.</text>
</comment>
<dbReference type="EMBL" id="BMAR01000040">
    <property type="protein sequence ID" value="GFR50667.1"/>
    <property type="molecule type" value="Genomic_DNA"/>
</dbReference>
<gene>
    <name evidence="2" type="ORF">Agub_g12917</name>
</gene>
<sequence length="149" mass="15432">MFSTLLPPEGAKTLWEDRCILVHLDNAQDVSGSSKLIPGVVLADEVAPELLPQRAAVYPPDAAGGGGGGGEGGEEGRASLLERLGGQLAAAVSPLGLGAPLAALWSRFFSGCQPRAAAPPLDWHPRRPWLAAADPRGRVQVLEMQLPGA</sequence>
<dbReference type="Proteomes" id="UP001054857">
    <property type="component" value="Unassembled WGS sequence"/>
</dbReference>
<name>A0AAD3E1B8_9CHLO</name>
<feature type="non-terminal residue" evidence="2">
    <location>
        <position position="1"/>
    </location>
</feature>
<protein>
    <submittedName>
        <fullName evidence="2">Uncharacterized protein</fullName>
    </submittedName>
</protein>
<accession>A0AAD3E1B8</accession>
<evidence type="ECO:0000313" key="3">
    <source>
        <dbReference type="Proteomes" id="UP001054857"/>
    </source>
</evidence>
<keyword evidence="3" id="KW-1185">Reference proteome</keyword>
<proteinExistence type="predicted"/>
<evidence type="ECO:0000256" key="1">
    <source>
        <dbReference type="SAM" id="MobiDB-lite"/>
    </source>
</evidence>
<organism evidence="2 3">
    <name type="scientific">Astrephomene gubernaculifera</name>
    <dbReference type="NCBI Taxonomy" id="47775"/>
    <lineage>
        <taxon>Eukaryota</taxon>
        <taxon>Viridiplantae</taxon>
        <taxon>Chlorophyta</taxon>
        <taxon>core chlorophytes</taxon>
        <taxon>Chlorophyceae</taxon>
        <taxon>CS clade</taxon>
        <taxon>Chlamydomonadales</taxon>
        <taxon>Astrephomenaceae</taxon>
        <taxon>Astrephomene</taxon>
    </lineage>
</organism>
<evidence type="ECO:0000313" key="2">
    <source>
        <dbReference type="EMBL" id="GFR50667.1"/>
    </source>
</evidence>